<feature type="chain" id="PRO_5007573452" description="Transporter" evidence="1">
    <location>
        <begin position="19"/>
        <end position="258"/>
    </location>
</feature>
<evidence type="ECO:0000313" key="3">
    <source>
        <dbReference type="Proteomes" id="UP000075320"/>
    </source>
</evidence>
<dbReference type="AlphaFoldDB" id="A0A150WPG1"/>
<name>A0A150WPG1_BDEBC</name>
<evidence type="ECO:0008006" key="4">
    <source>
        <dbReference type="Google" id="ProtNLM"/>
    </source>
</evidence>
<comment type="caution">
    <text evidence="2">The sequence shown here is derived from an EMBL/GenBank/DDBJ whole genome shotgun (WGS) entry which is preliminary data.</text>
</comment>
<dbReference type="Proteomes" id="UP000075320">
    <property type="component" value="Unassembled WGS sequence"/>
</dbReference>
<feature type="signal peptide" evidence="1">
    <location>
        <begin position="1"/>
        <end position="18"/>
    </location>
</feature>
<dbReference type="EMBL" id="LUKE01000001">
    <property type="protein sequence ID" value="KYG66391.1"/>
    <property type="molecule type" value="Genomic_DNA"/>
</dbReference>
<proteinExistence type="predicted"/>
<keyword evidence="3" id="KW-1185">Reference proteome</keyword>
<reference evidence="2 3" key="1">
    <citation type="submission" date="2016-03" db="EMBL/GenBank/DDBJ databases">
        <authorList>
            <person name="Ploux O."/>
        </authorList>
    </citation>
    <scope>NUCLEOTIDE SEQUENCE [LARGE SCALE GENOMIC DNA]</scope>
    <source>
        <strain evidence="2 3">R0</strain>
    </source>
</reference>
<evidence type="ECO:0000256" key="1">
    <source>
        <dbReference type="SAM" id="SignalP"/>
    </source>
</evidence>
<organism evidence="2 3">
    <name type="scientific">Bdellovibrio bacteriovorus</name>
    <dbReference type="NCBI Taxonomy" id="959"/>
    <lineage>
        <taxon>Bacteria</taxon>
        <taxon>Pseudomonadati</taxon>
        <taxon>Bdellovibrionota</taxon>
        <taxon>Bdellovibrionia</taxon>
        <taxon>Bdellovibrionales</taxon>
        <taxon>Pseudobdellovibrionaceae</taxon>
        <taxon>Bdellovibrio</taxon>
    </lineage>
</organism>
<dbReference type="OrthoDB" id="9342542at2"/>
<protein>
    <recommendedName>
        <fullName evidence="4">Transporter</fullName>
    </recommendedName>
</protein>
<gene>
    <name evidence="2" type="ORF">AZI86_04885</name>
</gene>
<keyword evidence="1" id="KW-0732">Signal</keyword>
<dbReference type="RefSeq" id="WP_061833956.1">
    <property type="nucleotide sequence ID" value="NZ_LUKE01000001.1"/>
</dbReference>
<accession>A0A150WPG1</accession>
<sequence>MRWLSFFMIMTMGFSAAAQSDWDPVPPRRIIFNPVVSTTARTLPQWQVGFQRTSGANINANLLANSLSVGIFPRLEVGVVPMFYTTAPGSSNFTGKLNFYKSEEIDGALSATQTRFRSEVKNDDGVIVERPDLVLNSAQIGFNYHPEGSDFTISPFLNRVTGYVDSTNGLTFVRSMEAKTEWGVDVQWQMKDREWLTFAYGWLRDAGLSPYEQMHSGAGVAWSQFRPKEMFSRPSIGIYYSPGTGNTQYLVSTTFFEL</sequence>
<evidence type="ECO:0000313" key="2">
    <source>
        <dbReference type="EMBL" id="KYG66391.1"/>
    </source>
</evidence>